<evidence type="ECO:0000256" key="1">
    <source>
        <dbReference type="ARBA" id="ARBA00004091"/>
    </source>
</evidence>
<comment type="similarity">
    <text evidence="2">Belongs to the transposase 27 family.</text>
</comment>
<dbReference type="PANTHER" id="PTHR33293">
    <property type="entry name" value="INSERTION ELEMENT IS1 1 PROTEIN INSB-RELATED"/>
    <property type="match status" value="1"/>
</dbReference>
<dbReference type="InterPro" id="IPR051354">
    <property type="entry name" value="Transposase_27_IS1"/>
</dbReference>
<accession>A0A4V5NXF7</accession>
<name>A0A4V5NXF7_9SPHI</name>
<keyword evidence="3" id="KW-0815">Transposition</keyword>
<keyword evidence="6" id="KW-1185">Reference proteome</keyword>
<comment type="caution">
    <text evidence="5">The sequence shown here is derived from an EMBL/GenBank/DDBJ whole genome shotgun (WGS) entry which is preliminary data.</text>
</comment>
<dbReference type="Proteomes" id="UP000308181">
    <property type="component" value="Unassembled WGS sequence"/>
</dbReference>
<proteinExistence type="inferred from homology"/>
<dbReference type="EMBL" id="SWBP01000002">
    <property type="protein sequence ID" value="TKB99093.1"/>
    <property type="molecule type" value="Genomic_DNA"/>
</dbReference>
<evidence type="ECO:0000256" key="3">
    <source>
        <dbReference type="ARBA" id="ARBA00022578"/>
    </source>
</evidence>
<gene>
    <name evidence="5" type="ORF">FA046_08265</name>
</gene>
<evidence type="ECO:0000313" key="5">
    <source>
        <dbReference type="EMBL" id="TKB99093.1"/>
    </source>
</evidence>
<reference evidence="5 6" key="1">
    <citation type="submission" date="2019-04" db="EMBL/GenBank/DDBJ databases">
        <title>Pedobacter sp. AR-3-17 sp. nov., isolated from Arctic soil.</title>
        <authorList>
            <person name="Dahal R.H."/>
            <person name="Kim D.-U."/>
        </authorList>
    </citation>
    <scope>NUCLEOTIDE SEQUENCE [LARGE SCALE GENOMIC DNA]</scope>
    <source>
        <strain evidence="5 6">AR-3-17</strain>
    </source>
</reference>
<dbReference type="GO" id="GO:0006313">
    <property type="term" value="P:DNA transposition"/>
    <property type="evidence" value="ECO:0007669"/>
    <property type="project" value="InterPro"/>
</dbReference>
<comment type="function">
    <text evidence="1">Absolutely required for transposition of IS1.</text>
</comment>
<evidence type="ECO:0000256" key="4">
    <source>
        <dbReference type="ARBA" id="ARBA00023172"/>
    </source>
</evidence>
<dbReference type="OrthoDB" id="1086493at2"/>
<dbReference type="InterPro" id="IPR005063">
    <property type="entry name" value="Transposase_27"/>
</dbReference>
<dbReference type="GO" id="GO:0004803">
    <property type="term" value="F:transposase activity"/>
    <property type="evidence" value="ECO:0007669"/>
    <property type="project" value="InterPro"/>
</dbReference>
<keyword evidence="4" id="KW-0233">DNA recombination</keyword>
<protein>
    <submittedName>
        <fullName evidence="5">IS1 family transposase</fullName>
    </submittedName>
</protein>
<sequence>MVKCKTCNQKAIGWGKVKTIKRFYCKCCKTTFLEHYEYKAYEMGINKMIVNLTKEGCGIRSISRLLNISTQTVISRIKTIANGLKAPIISLYKTYEVDELKTFVGSKTNEQWLIYSLERESRRVVNFKIGKRTKKNIQVVTDSLLLAKPLKIYTDGLGIYKSILPQEIHRHAFHQINYIERKNLSLRTHLKRLSRKSISLFHWSNKAKIPTKNSSLQMMFFK</sequence>
<evidence type="ECO:0000313" key="6">
    <source>
        <dbReference type="Proteomes" id="UP000308181"/>
    </source>
</evidence>
<evidence type="ECO:0000256" key="2">
    <source>
        <dbReference type="ARBA" id="ARBA00008841"/>
    </source>
</evidence>
<dbReference type="GO" id="GO:0003677">
    <property type="term" value="F:DNA binding"/>
    <property type="evidence" value="ECO:0007669"/>
    <property type="project" value="InterPro"/>
</dbReference>
<organism evidence="5 6">
    <name type="scientific">Pedobacter cryophilus</name>
    <dbReference type="NCBI Taxonomy" id="2571271"/>
    <lineage>
        <taxon>Bacteria</taxon>
        <taxon>Pseudomonadati</taxon>
        <taxon>Bacteroidota</taxon>
        <taxon>Sphingobacteriia</taxon>
        <taxon>Sphingobacteriales</taxon>
        <taxon>Sphingobacteriaceae</taxon>
        <taxon>Pedobacter</taxon>
    </lineage>
</organism>
<dbReference type="PANTHER" id="PTHR33293:SF1">
    <property type="entry name" value="INSERTION ELEMENT IS1 1 PROTEIN INSB-RELATED"/>
    <property type="match status" value="1"/>
</dbReference>
<dbReference type="NCBIfam" id="NF033558">
    <property type="entry name" value="transpos_IS1"/>
    <property type="match status" value="1"/>
</dbReference>
<dbReference type="RefSeq" id="WP_136825904.1">
    <property type="nucleotide sequence ID" value="NZ_SWBP01000002.1"/>
</dbReference>
<dbReference type="Pfam" id="PF03400">
    <property type="entry name" value="DDE_Tnp_IS1"/>
    <property type="match status" value="1"/>
</dbReference>
<dbReference type="AlphaFoldDB" id="A0A4V5NXF7"/>